<dbReference type="InterPro" id="IPR041982">
    <property type="entry name" value="Ribosomal_eS4_KOW"/>
</dbReference>
<dbReference type="InterPro" id="IPR016171">
    <property type="entry name" value="Vanillyl_alc_oxidase_C-sub2"/>
</dbReference>
<comment type="similarity">
    <text evidence="2">Belongs to the eukaryotic ribosomal protein eS4 family.</text>
</comment>
<keyword evidence="4" id="KW-0285">Flavoprotein</keyword>
<dbReference type="PANTHER" id="PTHR23079">
    <property type="entry name" value="RNA-DEPENDENT RNA POLYMERASE"/>
    <property type="match status" value="1"/>
</dbReference>
<dbReference type="Gene3D" id="1.10.45.10">
    <property type="entry name" value="Vanillyl-alcohol Oxidase, Chain A, domain 4"/>
    <property type="match status" value="1"/>
</dbReference>
<dbReference type="Gene3D" id="3.10.290.10">
    <property type="entry name" value="RNA-binding S4 domain"/>
    <property type="match status" value="1"/>
</dbReference>
<keyword evidence="17" id="KW-1185">Reference proteome</keyword>
<feature type="compositionally biased region" description="Basic and acidic residues" evidence="14">
    <location>
        <begin position="746"/>
        <end position="755"/>
    </location>
</feature>
<dbReference type="InterPro" id="IPR005824">
    <property type="entry name" value="KOW"/>
</dbReference>
<dbReference type="InterPro" id="IPR000876">
    <property type="entry name" value="Ribosomal_eS4"/>
</dbReference>
<feature type="compositionally biased region" description="Polar residues" evidence="14">
    <location>
        <begin position="769"/>
        <end position="787"/>
    </location>
</feature>
<evidence type="ECO:0000256" key="6">
    <source>
        <dbReference type="ARBA" id="ARBA00022827"/>
    </source>
</evidence>
<dbReference type="GO" id="GO:0004458">
    <property type="term" value="F:D-lactate dehydrogenase (cytochrome) activity"/>
    <property type="evidence" value="ECO:0007669"/>
    <property type="project" value="UniProtKB-EC"/>
</dbReference>
<gene>
    <name evidence="16" type="primary">rdr1</name>
    <name evidence="16" type="ORF">CFO_g3479</name>
</gene>
<keyword evidence="16" id="KW-0808">Transferase</keyword>
<dbReference type="SUPFAM" id="SSF55103">
    <property type="entry name" value="FAD-linked oxidases, C-terminal domain"/>
    <property type="match status" value="1"/>
</dbReference>
<dbReference type="Gene3D" id="3.30.465.10">
    <property type="match status" value="1"/>
</dbReference>
<dbReference type="Proteomes" id="UP000034841">
    <property type="component" value="Unassembled WGS sequence"/>
</dbReference>
<evidence type="ECO:0000256" key="13">
    <source>
        <dbReference type="PROSITE-ProRule" id="PRU00182"/>
    </source>
</evidence>
<dbReference type="FunFam" id="3.10.290.10:FF:000002">
    <property type="entry name" value="40S ribosomal protein S4"/>
    <property type="match status" value="1"/>
</dbReference>
<keyword evidence="7 13" id="KW-0694">RNA-binding</keyword>
<evidence type="ECO:0000256" key="14">
    <source>
        <dbReference type="SAM" id="MobiDB-lite"/>
    </source>
</evidence>
<dbReference type="InterPro" id="IPR036986">
    <property type="entry name" value="S4_RNA-bd_sf"/>
</dbReference>
<dbReference type="GO" id="GO:0030422">
    <property type="term" value="P:siRNA processing"/>
    <property type="evidence" value="ECO:0007669"/>
    <property type="project" value="TreeGrafter"/>
</dbReference>
<dbReference type="Pfam" id="PF16121">
    <property type="entry name" value="40S_S4_C"/>
    <property type="match status" value="1"/>
</dbReference>
<feature type="domain" description="FAD-binding PCMH-type" evidence="15">
    <location>
        <begin position="306"/>
        <end position="485"/>
    </location>
</feature>
<evidence type="ECO:0000256" key="5">
    <source>
        <dbReference type="ARBA" id="ARBA00022730"/>
    </source>
</evidence>
<dbReference type="Pfam" id="PF02913">
    <property type="entry name" value="FAD-oxidase_C"/>
    <property type="match status" value="1"/>
</dbReference>
<evidence type="ECO:0000256" key="11">
    <source>
        <dbReference type="ARBA" id="ARBA00038897"/>
    </source>
</evidence>
<comment type="similarity">
    <text evidence="3">Belongs to the FAD-binding oxidoreductase/transferase type 4 family.</text>
</comment>
<dbReference type="PROSITE" id="PS51387">
    <property type="entry name" value="FAD_PCMH"/>
    <property type="match status" value="1"/>
</dbReference>
<dbReference type="SUPFAM" id="SSF56176">
    <property type="entry name" value="FAD-binding/transporter-associated domain-like"/>
    <property type="match status" value="1"/>
</dbReference>
<dbReference type="InterPro" id="IPR016166">
    <property type="entry name" value="FAD-bd_PCMH"/>
</dbReference>
<dbReference type="Pfam" id="PF01565">
    <property type="entry name" value="FAD_binding_4"/>
    <property type="match status" value="1"/>
</dbReference>
<evidence type="ECO:0000256" key="1">
    <source>
        <dbReference type="ARBA" id="ARBA00001974"/>
    </source>
</evidence>
<dbReference type="FunFam" id="3.30.465.10:FF:000014">
    <property type="entry name" value="D-lactate dehydrogenase (Cytochrome), putative"/>
    <property type="match status" value="1"/>
</dbReference>
<dbReference type="FunFam" id="2.40.50.740:FF:000001">
    <property type="entry name" value="40S ribosomal protein S4"/>
    <property type="match status" value="1"/>
</dbReference>
<dbReference type="CDD" id="cd06087">
    <property type="entry name" value="KOW_RPS4"/>
    <property type="match status" value="1"/>
</dbReference>
<dbReference type="InterPro" id="IPR018199">
    <property type="entry name" value="Ribosomal_eS4_N_CS"/>
</dbReference>
<keyword evidence="9" id="KW-0560">Oxidoreductase</keyword>
<evidence type="ECO:0000313" key="17">
    <source>
        <dbReference type="Proteomes" id="UP000034841"/>
    </source>
</evidence>
<protein>
    <recommendedName>
        <fullName evidence="11">D-lactate dehydrogenase (cytochrome)</fullName>
        <ecNumber evidence="11">1.1.2.4</ecNumber>
    </recommendedName>
</protein>
<dbReference type="InterPro" id="IPR038237">
    <property type="entry name" value="Ribosomal_eS4_central_sf"/>
</dbReference>
<dbReference type="Pfam" id="PF05183">
    <property type="entry name" value="RdRP"/>
    <property type="match status" value="1"/>
</dbReference>
<dbReference type="InterPro" id="IPR032277">
    <property type="entry name" value="Ribosomal_eS4_C"/>
</dbReference>
<dbReference type="GO" id="GO:0002181">
    <property type="term" value="P:cytoplasmic translation"/>
    <property type="evidence" value="ECO:0007669"/>
    <property type="project" value="UniProtKB-ARBA"/>
</dbReference>
<proteinExistence type="inferred from homology"/>
<comment type="caution">
    <text evidence="16">The sequence shown here is derived from an EMBL/GenBank/DDBJ whole genome shotgun (WGS) entry which is preliminary data.</text>
</comment>
<dbReference type="GO" id="GO:0019843">
    <property type="term" value="F:rRNA binding"/>
    <property type="evidence" value="ECO:0007669"/>
    <property type="project" value="UniProtKB-KW"/>
</dbReference>
<keyword evidence="10" id="KW-0687">Ribonucleoprotein</keyword>
<dbReference type="FunFam" id="3.30.70.2740:FF:000001">
    <property type="entry name" value="D-lactate dehydrogenase mitochondrial"/>
    <property type="match status" value="1"/>
</dbReference>
<evidence type="ECO:0000256" key="9">
    <source>
        <dbReference type="ARBA" id="ARBA00023002"/>
    </source>
</evidence>
<keyword evidence="8" id="KW-0689">Ribosomal protein</keyword>
<name>A0A0F8BNP9_CERFI</name>
<dbReference type="PANTHER" id="PTHR23079:SF55">
    <property type="entry name" value="RNA-DIRECTED RNA POLYMERASE"/>
    <property type="match status" value="1"/>
</dbReference>
<dbReference type="InterPro" id="IPR013845">
    <property type="entry name" value="Ribosomal_eS4_central_region"/>
</dbReference>
<dbReference type="InterPro" id="IPR016169">
    <property type="entry name" value="FAD-bd_PCMH_sub2"/>
</dbReference>
<dbReference type="GO" id="GO:0022627">
    <property type="term" value="C:cytosolic small ribosomal subunit"/>
    <property type="evidence" value="ECO:0007669"/>
    <property type="project" value="UniProtKB-ARBA"/>
</dbReference>
<keyword evidence="16" id="KW-0548">Nucleotidyltransferase</keyword>
<evidence type="ECO:0000256" key="2">
    <source>
        <dbReference type="ARBA" id="ARBA00007500"/>
    </source>
</evidence>
<comment type="catalytic activity">
    <reaction evidence="12">
        <text>(R)-lactate + 2 Fe(III)-[cytochrome c] = 2 Fe(II)-[cytochrome c] + pyruvate + 2 H(+)</text>
        <dbReference type="Rhea" id="RHEA:13521"/>
        <dbReference type="Rhea" id="RHEA-COMP:10350"/>
        <dbReference type="Rhea" id="RHEA-COMP:14399"/>
        <dbReference type="ChEBI" id="CHEBI:15361"/>
        <dbReference type="ChEBI" id="CHEBI:15378"/>
        <dbReference type="ChEBI" id="CHEBI:16004"/>
        <dbReference type="ChEBI" id="CHEBI:29033"/>
        <dbReference type="ChEBI" id="CHEBI:29034"/>
        <dbReference type="EC" id="1.1.2.4"/>
    </reaction>
</comment>
<dbReference type="GO" id="GO:0003968">
    <property type="term" value="F:RNA-directed RNA polymerase activity"/>
    <property type="evidence" value="ECO:0007669"/>
    <property type="project" value="UniProtKB-KW"/>
</dbReference>
<dbReference type="InterPro" id="IPR007855">
    <property type="entry name" value="RDRP"/>
</dbReference>
<dbReference type="OrthoDB" id="6513042at2759"/>
<keyword evidence="5 13" id="KW-0699">rRNA-binding</keyword>
<dbReference type="EC" id="1.1.2.4" evidence="11"/>
<dbReference type="InterPro" id="IPR036318">
    <property type="entry name" value="FAD-bd_PCMH-like_sf"/>
</dbReference>
<dbReference type="FunFam" id="1.10.45.10:FF:000001">
    <property type="entry name" value="D-lactate dehydrogenase mitochondrial"/>
    <property type="match status" value="1"/>
</dbReference>
<keyword evidence="6" id="KW-0274">FAD</keyword>
<dbReference type="Gene3D" id="2.30.30.30">
    <property type="match status" value="1"/>
</dbReference>
<evidence type="ECO:0000256" key="8">
    <source>
        <dbReference type="ARBA" id="ARBA00022980"/>
    </source>
</evidence>
<sequence>MGRGPKKHQKRLSAPSHWLLDKLSGVYAPKPSPGPHKQRDCLPLIVFIRNRLKYALNFRETRAILMQRLIKVDGKVRTDMTFPTGFMDVISIEKTGENFRLIYDTKGRFTVHRIQNEEATFKLGKVKRVQLGRGGIPYLVTHDARTIRYPDPLIKVNDTVKIDVETGKIIDFVKFDTGALAMITGGRNMGRVGVITHRERHDGGFAIVHLKDALGNTFTTRESNVFIIGQDKPLISLPKGKGVKLTIAEERDKRRAQATQPEYASAAQLQDAINAIREEVPGDDIISTDDDDLRAHGYSSWATINPGRLPVAVAYPRSTADVSTIARICNKYRVPLIPYSGGTSIEGNFSAPFGGISVDFAYMDSIVALHENDMDVVVQPAVGWQDLNAELAKRGVNLFFPIDPGPGARIGGMVGTNCSGTHAVRYGTMKDWVVNLTVVLADGTVVKTRKRPRKSSAGYNLNGIFVGSEGTLGLVTEITLKLAVVPEHLSVAVVTFPTIRDAASAAADVMQAGIPVAAMELMDDVQMKVVNDAGSTAPRVWAETPTLFFKFTGSQSGVAECIEQVQAISRKYKAGGFEFARDEADKALLWSARKEALWSILALRKDKQEFLGTDVAVPLSRLVDMIEVSKQDSAELGIFVSILGHVGDGNFHESIIYDASNSEEVAKVKACVRRMVDRAIEMDGTCTGEHAVGMAKKDYLIRELGIETIGVMKAIKQALDPKWIMNPGKIMDVPGVDGNNRISKSHNGDSHDRAKTTSSNSKKSKKTDPATTSSTARSGPASKSNYANIPLAPAPVPQPRPLYVSALSISPRPTAGWKSWVGVLITLIGLPGSANSRQIFTNLSKHGGEISRIEFFASPARSPALTSGAASLNQARVIFEKLPNTAFWSSGRLTFRESCDCPNWTVVVMAQEFKMGVSRIKSPVRPEVTYPAIITLKPQSTTFGMMTKHNVLMSMKTIRTDQVDLDCRQAIEIDLPRKQIRVFFGLPRATIKQTSRAYKALISFDNLDAIYYEYGNSSLGFGDQPESSPLFLRLTLQCPPLYFWKRFDTDAISPKRGVSFDMRDSWIRLVNIGMGGDDQETVPLNFHTSSSLPSFIDLGKWRTLRFSLSHMSNRAETLNALRDFRLPLLPEPKPLAIVPRVNNPIWSILDSPANTLPSASKNNNLAILSAMDSSPHKLPWAVRYQLEVCVTRGIFQEHSISQDFINQLAAKGEHEARSLLEQATDLYDRSTASKTLTLIENPYDILAKDSPLLRGSRATTRPRIPHYCALVRKAVVTPTTVYFMTPATESTNRVLREFRHVHDHFLRVQFSDELLNGKLNSGNTGHKNNNVYVRIFHIMDQGIRIGDRVFKFLACGNSQIREGGAYFFADTPKITRNDIRAWMGNFSSIRSIAKRTARLGQCFSTTRAIRGVLVPVIYRIPDIERNGFCFTDGVGKISSFLASIIMEEMELFTVPGEPIPAAYQFRMGGCKGVLVVSDDASGMQVHVRKSQEKFHSDFNGLEVIRVSQFSIATLNRQLIVLLSSLGVPDEAFEKLLEDQLTAYETAMVDLPTAMTLLTQYVDENAITLQIADMARAGFLNKANREPFVLSLMALWRTWSLKLLKEKARIVVPKGAFLLGCVDERGLLRGHSIASEGSKSHDINQLPQIFVRIPEPDPRRRGQYVTIEGICIVGRNPSLHPGDIRVVQAVNVPELNHLTNVVVFPSIGDRDVPSMLSGGDLDGDDFFVIWDETLIPPEWNHRPMAMSPVQSVESKKDIRVCDMQAFFVKYLRDDILPLIAHAHLALADFQGAKSKKCLQLAALHSKAVDFAKSGVPAELPPKLHPKRWPHFMEKKRGSTYHSSRPLGIIYDRVQTTEFTPFYTNDMFESILSQPALPEHLELARQIKINYDIEMRRLMGQFEIATEFEAWSTFVLSKPRVGNAYKMQERIGSEVSVLKRTFRELCVEKVGGVLSFTAVKPLLIAMLESRLGQDRMQM</sequence>
<evidence type="ECO:0000256" key="4">
    <source>
        <dbReference type="ARBA" id="ARBA00022630"/>
    </source>
</evidence>
<evidence type="ECO:0000256" key="3">
    <source>
        <dbReference type="ARBA" id="ARBA00008000"/>
    </source>
</evidence>
<feature type="region of interest" description="Disordered" evidence="14">
    <location>
        <begin position="735"/>
        <end position="791"/>
    </location>
</feature>
<evidence type="ECO:0000256" key="10">
    <source>
        <dbReference type="ARBA" id="ARBA00023274"/>
    </source>
</evidence>
<dbReference type="InterPro" id="IPR057596">
    <property type="entry name" value="RDRP_core"/>
</dbReference>
<dbReference type="Pfam" id="PF00467">
    <property type="entry name" value="KOW"/>
    <property type="match status" value="1"/>
</dbReference>
<comment type="cofactor">
    <cofactor evidence="1">
        <name>FAD</name>
        <dbReference type="ChEBI" id="CHEBI:57692"/>
    </cofactor>
</comment>
<dbReference type="InterPro" id="IPR014722">
    <property type="entry name" value="Rib_uL2_dom2"/>
</dbReference>
<dbReference type="Gene3D" id="3.30.70.2740">
    <property type="match status" value="1"/>
</dbReference>
<accession>A0A0F8BNP9</accession>
<dbReference type="Pfam" id="PF08071">
    <property type="entry name" value="RS4NT"/>
    <property type="match status" value="1"/>
</dbReference>
<organism evidence="16 17">
    <name type="scientific">Ceratocystis fimbriata f. sp. platani</name>
    <dbReference type="NCBI Taxonomy" id="88771"/>
    <lineage>
        <taxon>Eukaryota</taxon>
        <taxon>Fungi</taxon>
        <taxon>Dikarya</taxon>
        <taxon>Ascomycota</taxon>
        <taxon>Pezizomycotina</taxon>
        <taxon>Sordariomycetes</taxon>
        <taxon>Hypocreomycetidae</taxon>
        <taxon>Microascales</taxon>
        <taxon>Ceratocystidaceae</taxon>
        <taxon>Ceratocystis</taxon>
    </lineage>
</organism>
<dbReference type="FunFam" id="2.30.30.30:FF:000005">
    <property type="entry name" value="40S ribosomal protein S4"/>
    <property type="match status" value="1"/>
</dbReference>
<evidence type="ECO:0000256" key="7">
    <source>
        <dbReference type="ARBA" id="ARBA00022884"/>
    </source>
</evidence>
<dbReference type="InterPro" id="IPR013843">
    <property type="entry name" value="Ribosomal_eS4_N"/>
</dbReference>
<dbReference type="GO" id="GO:0071949">
    <property type="term" value="F:FAD binding"/>
    <property type="evidence" value="ECO:0007669"/>
    <property type="project" value="InterPro"/>
</dbReference>
<evidence type="ECO:0000256" key="12">
    <source>
        <dbReference type="ARBA" id="ARBA00051436"/>
    </source>
</evidence>
<evidence type="ECO:0000259" key="15">
    <source>
        <dbReference type="PROSITE" id="PS51387"/>
    </source>
</evidence>
<reference evidence="16 17" key="1">
    <citation type="submission" date="2015-04" db="EMBL/GenBank/DDBJ databases">
        <title>Genome sequence of Ceratocystis platani, a major pathogen of plane trees.</title>
        <authorList>
            <person name="Belbahri L."/>
        </authorList>
    </citation>
    <scope>NUCLEOTIDE SEQUENCE [LARGE SCALE GENOMIC DNA]</scope>
    <source>
        <strain evidence="16 17">CFO</strain>
    </source>
</reference>
<dbReference type="Pfam" id="PF00900">
    <property type="entry name" value="Ribosomal_S4e"/>
    <property type="match status" value="1"/>
</dbReference>
<dbReference type="InterPro" id="IPR004113">
    <property type="entry name" value="FAD-bd_oxidored_4_C"/>
</dbReference>
<dbReference type="InterPro" id="IPR016164">
    <property type="entry name" value="FAD-linked_Oxase-like_C"/>
</dbReference>
<dbReference type="EMBL" id="LBBL01000176">
    <property type="protein sequence ID" value="KKF94163.1"/>
    <property type="molecule type" value="Genomic_DNA"/>
</dbReference>
<dbReference type="GO" id="GO:0031380">
    <property type="term" value="C:nuclear RNA-directed RNA polymerase complex"/>
    <property type="evidence" value="ECO:0007669"/>
    <property type="project" value="TreeGrafter"/>
</dbReference>
<evidence type="ECO:0000313" key="16">
    <source>
        <dbReference type="EMBL" id="KKF94163.1"/>
    </source>
</evidence>
<dbReference type="Gene3D" id="2.40.50.740">
    <property type="match status" value="1"/>
</dbReference>
<dbReference type="HAMAP" id="MF_00485">
    <property type="entry name" value="Ribosomal_eS4"/>
    <property type="match status" value="1"/>
</dbReference>
<dbReference type="PROSITE" id="PS00528">
    <property type="entry name" value="RIBOSOMAL_S4E"/>
    <property type="match status" value="1"/>
</dbReference>
<keyword evidence="16" id="KW-0696">RNA-directed RNA polymerase</keyword>
<dbReference type="PROSITE" id="PS50889">
    <property type="entry name" value="S4"/>
    <property type="match status" value="1"/>
</dbReference>
<dbReference type="InterPro" id="IPR006094">
    <property type="entry name" value="Oxid_FAD_bind_N"/>
</dbReference>
<dbReference type="GO" id="GO:0003735">
    <property type="term" value="F:structural constituent of ribosome"/>
    <property type="evidence" value="ECO:0007669"/>
    <property type="project" value="InterPro"/>
</dbReference>